<feature type="compositionally biased region" description="Low complexity" evidence="1">
    <location>
        <begin position="151"/>
        <end position="163"/>
    </location>
</feature>
<dbReference type="GO" id="GO:0005262">
    <property type="term" value="F:calcium channel activity"/>
    <property type="evidence" value="ECO:0007669"/>
    <property type="project" value="InterPro"/>
</dbReference>
<feature type="compositionally biased region" description="Basic and acidic residues" evidence="1">
    <location>
        <begin position="128"/>
        <end position="148"/>
    </location>
</feature>
<dbReference type="InterPro" id="IPR024338">
    <property type="entry name" value="MID1/Yam8"/>
</dbReference>
<feature type="compositionally biased region" description="Polar residues" evidence="1">
    <location>
        <begin position="167"/>
        <end position="176"/>
    </location>
</feature>
<dbReference type="EMBL" id="NKHZ01000089">
    <property type="protein sequence ID" value="PNS13836.1"/>
    <property type="molecule type" value="Genomic_DNA"/>
</dbReference>
<dbReference type="Pfam" id="PF12929">
    <property type="entry name" value="Mid1"/>
    <property type="match status" value="1"/>
</dbReference>
<comment type="caution">
    <text evidence="2">The sequence shown here is derived from an EMBL/GenBank/DDBJ whole genome shotgun (WGS) entry which is preliminary data.</text>
</comment>
<dbReference type="Proteomes" id="UP000243797">
    <property type="component" value="Unassembled WGS sequence"/>
</dbReference>
<sequence length="736" mass="79755">MHIQCPRLPKLTQLQSRFAASLGASLLLLALYFILSSPRLAYAAELELPSDTPQEVEHYWWGERSVGDAEDNRPAWDGGSPIDPWDEELGGMVEDFGLPPPDGEQQEVMAATSSADGLVEDVENWFKGRDTASENKGQDQEDRSELKRRQATTTASIGTGTSPTPLPGNNSPGRSNIAASQVHRWIFPSDVVQGPSGIVGRGLPGGFKDFEDQSMTHEERERHKELQQEELEKRKRQNQQTVFISINTCTQPSWTGRGNRPDTTPQLTLFMSSTSAQVGAANPPSDQIQVLLEEGFASANITATQDVFIGVGAPNLPNGWTGSWTYSVAASIDDYYYTANFGLPPLYLVDTDTESALFVTDNVTQANATSEEFTQWAELDPPPFTLFAQSNATSDRIAGMRYSYCGLSNAADLQANQQTADAENAPVQMSMVTRGLGNKPKQQFYVRGLNGSSDYQVILAMDGNSTASGAGVIGGGGRVYTSTNFTTKSDGNCALLFSLPFCSSTAYAVPSNPFTFPNTTSLTTFYDTYARDLYTNFTLSLQLVPCNTSSTSRYSLAQTCDDCARAYKEWLCAVTIPRCEDYSSSLSHLQRRNVGQPFFANDSFLPDSVLGEQYNPMQEAPRGSNAQQQVLGRTFAANQSRNARIDALVRPGPYKELLPCEDLCFDLVRSCPSALGFGCPQPGRGLEAGYGKRDGGVGVRCSFAGAVYQVAAAGRVGTGRGMAVLVACVVALGLLW</sequence>
<dbReference type="PANTHER" id="PTHR39142:SF1">
    <property type="entry name" value="AEL197CP"/>
    <property type="match status" value="1"/>
</dbReference>
<dbReference type="AlphaFoldDB" id="A0A2K1QFH8"/>
<reference evidence="2 3" key="1">
    <citation type="submission" date="2017-06" db="EMBL/GenBank/DDBJ databases">
        <title>Draft genome sequence of a variant of Elsinoe murrayae.</title>
        <authorList>
            <person name="Cheng Q."/>
        </authorList>
    </citation>
    <scope>NUCLEOTIDE SEQUENCE [LARGE SCALE GENOMIC DNA]</scope>
    <source>
        <strain evidence="2 3">CQ-2017a</strain>
    </source>
</reference>
<feature type="compositionally biased region" description="Basic and acidic residues" evidence="1">
    <location>
        <begin position="208"/>
        <end position="226"/>
    </location>
</feature>
<dbReference type="STRING" id="2082308.A0A2K1QFH8"/>
<protein>
    <submittedName>
        <fullName evidence="2">Calcium influx-promoting protein ehs1</fullName>
    </submittedName>
</protein>
<proteinExistence type="predicted"/>
<dbReference type="PANTHER" id="PTHR39142">
    <property type="entry name" value="MID1P"/>
    <property type="match status" value="1"/>
</dbReference>
<organism evidence="2 3">
    <name type="scientific">Sphaceloma murrayae</name>
    <dbReference type="NCBI Taxonomy" id="2082308"/>
    <lineage>
        <taxon>Eukaryota</taxon>
        <taxon>Fungi</taxon>
        <taxon>Dikarya</taxon>
        <taxon>Ascomycota</taxon>
        <taxon>Pezizomycotina</taxon>
        <taxon>Dothideomycetes</taxon>
        <taxon>Dothideomycetidae</taxon>
        <taxon>Myriangiales</taxon>
        <taxon>Elsinoaceae</taxon>
        <taxon>Sphaceloma</taxon>
    </lineage>
</organism>
<name>A0A2K1QFH8_9PEZI</name>
<gene>
    <name evidence="2" type="ORF">CAC42_1327</name>
</gene>
<feature type="region of interest" description="Disordered" evidence="1">
    <location>
        <begin position="191"/>
        <end position="226"/>
    </location>
</feature>
<dbReference type="InParanoid" id="A0A2K1QFH8"/>
<evidence type="ECO:0000313" key="3">
    <source>
        <dbReference type="Proteomes" id="UP000243797"/>
    </source>
</evidence>
<feature type="region of interest" description="Disordered" evidence="1">
    <location>
        <begin position="128"/>
        <end position="176"/>
    </location>
</feature>
<keyword evidence="3" id="KW-1185">Reference proteome</keyword>
<evidence type="ECO:0000256" key="1">
    <source>
        <dbReference type="SAM" id="MobiDB-lite"/>
    </source>
</evidence>
<evidence type="ECO:0000313" key="2">
    <source>
        <dbReference type="EMBL" id="PNS13836.1"/>
    </source>
</evidence>
<accession>A0A2K1QFH8</accession>
<dbReference type="GO" id="GO:0098703">
    <property type="term" value="P:calcium ion import across plasma membrane"/>
    <property type="evidence" value="ECO:0007669"/>
    <property type="project" value="InterPro"/>
</dbReference>
<dbReference type="OrthoDB" id="4199794at2759"/>
<dbReference type="FunCoup" id="A0A2K1QFH8">
    <property type="interactions" value="37"/>
</dbReference>